<keyword evidence="20" id="KW-1185">Reference proteome</keyword>
<evidence type="ECO:0000256" key="2">
    <source>
        <dbReference type="ARBA" id="ARBA00004906"/>
    </source>
</evidence>
<evidence type="ECO:0000256" key="13">
    <source>
        <dbReference type="ARBA" id="ARBA00023136"/>
    </source>
</evidence>
<dbReference type="Proteomes" id="UP001432027">
    <property type="component" value="Unassembled WGS sequence"/>
</dbReference>
<name>A0AAV5TM33_9BILA</name>
<keyword evidence="4" id="KW-0813">Transport</keyword>
<evidence type="ECO:0000256" key="16">
    <source>
        <dbReference type="ARBA" id="ARBA00034438"/>
    </source>
</evidence>
<feature type="non-terminal residue" evidence="19">
    <location>
        <position position="270"/>
    </location>
</feature>
<keyword evidence="12" id="KW-1133">Transmembrane helix</keyword>
<evidence type="ECO:0000256" key="14">
    <source>
        <dbReference type="ARBA" id="ARBA00023140"/>
    </source>
</evidence>
<dbReference type="EC" id="2.3.2.36" evidence="17"/>
<comment type="catalytic activity">
    <reaction evidence="16">
        <text>[E2 ubiquitin-conjugating enzyme]-S-ubiquitinyl-L-cysteine + [acceptor protein]-L-cysteine = [E2 ubiquitin-conjugating enzyme]-L-cysteine + [acceptor protein]-S-ubiquitinyl-L-cysteine.</text>
        <dbReference type="EC" id="2.3.2.36"/>
    </reaction>
</comment>
<dbReference type="EMBL" id="BTSX01000004">
    <property type="protein sequence ID" value="GMS95396.1"/>
    <property type="molecule type" value="Genomic_DNA"/>
</dbReference>
<evidence type="ECO:0000256" key="8">
    <source>
        <dbReference type="ARBA" id="ARBA00022771"/>
    </source>
</evidence>
<dbReference type="AlphaFoldDB" id="A0AAV5TM33"/>
<feature type="domain" description="Pex N-terminal" evidence="18">
    <location>
        <begin position="16"/>
        <end position="200"/>
    </location>
</feature>
<evidence type="ECO:0000313" key="19">
    <source>
        <dbReference type="EMBL" id="GMS95396.1"/>
    </source>
</evidence>
<dbReference type="GO" id="GO:0005778">
    <property type="term" value="C:peroxisomal membrane"/>
    <property type="evidence" value="ECO:0007669"/>
    <property type="project" value="UniProtKB-SubCell"/>
</dbReference>
<accession>A0AAV5TM33</accession>
<evidence type="ECO:0000256" key="4">
    <source>
        <dbReference type="ARBA" id="ARBA00022448"/>
    </source>
</evidence>
<keyword evidence="7" id="KW-0479">Metal-binding</keyword>
<evidence type="ECO:0000256" key="9">
    <source>
        <dbReference type="ARBA" id="ARBA00022786"/>
    </source>
</evidence>
<evidence type="ECO:0000256" key="10">
    <source>
        <dbReference type="ARBA" id="ARBA00022833"/>
    </source>
</evidence>
<evidence type="ECO:0000256" key="1">
    <source>
        <dbReference type="ARBA" id="ARBA00004585"/>
    </source>
</evidence>
<evidence type="ECO:0000259" key="18">
    <source>
        <dbReference type="Pfam" id="PF04757"/>
    </source>
</evidence>
<dbReference type="GO" id="GO:0061630">
    <property type="term" value="F:ubiquitin protein ligase activity"/>
    <property type="evidence" value="ECO:0007669"/>
    <property type="project" value="UniProtKB-EC"/>
</dbReference>
<dbReference type="GO" id="GO:0008270">
    <property type="term" value="F:zinc ion binding"/>
    <property type="evidence" value="ECO:0007669"/>
    <property type="project" value="UniProtKB-KW"/>
</dbReference>
<gene>
    <name evidence="19" type="ORF">PENTCL1PPCAC_17571</name>
</gene>
<comment type="subcellular location">
    <subcellularLocation>
        <location evidence="1">Peroxisome membrane</location>
        <topology evidence="1">Multi-pass membrane protein</topology>
    </subcellularLocation>
</comment>
<keyword evidence="13" id="KW-0472">Membrane</keyword>
<evidence type="ECO:0000256" key="6">
    <source>
        <dbReference type="ARBA" id="ARBA00022692"/>
    </source>
</evidence>
<keyword evidence="6" id="KW-0812">Transmembrane</keyword>
<evidence type="ECO:0000313" key="20">
    <source>
        <dbReference type="Proteomes" id="UP001432027"/>
    </source>
</evidence>
<dbReference type="Pfam" id="PF04757">
    <property type="entry name" value="Pex2_Pex12"/>
    <property type="match status" value="1"/>
</dbReference>
<keyword evidence="11" id="KW-0653">Protein transport</keyword>
<keyword evidence="10" id="KW-0862">Zinc</keyword>
<keyword evidence="8" id="KW-0863">Zinc-finger</keyword>
<organism evidence="19 20">
    <name type="scientific">Pristionchus entomophagus</name>
    <dbReference type="NCBI Taxonomy" id="358040"/>
    <lineage>
        <taxon>Eukaryota</taxon>
        <taxon>Metazoa</taxon>
        <taxon>Ecdysozoa</taxon>
        <taxon>Nematoda</taxon>
        <taxon>Chromadorea</taxon>
        <taxon>Rhabditida</taxon>
        <taxon>Rhabditina</taxon>
        <taxon>Diplogasteromorpha</taxon>
        <taxon>Diplogasteroidea</taxon>
        <taxon>Neodiplogasteridae</taxon>
        <taxon>Pristionchus</taxon>
    </lineage>
</organism>
<keyword evidence="9" id="KW-0833">Ubl conjugation pathway</keyword>
<evidence type="ECO:0000256" key="7">
    <source>
        <dbReference type="ARBA" id="ARBA00022723"/>
    </source>
</evidence>
<dbReference type="GO" id="GO:0016558">
    <property type="term" value="P:protein import into peroxisome matrix"/>
    <property type="evidence" value="ECO:0007669"/>
    <property type="project" value="InterPro"/>
</dbReference>
<dbReference type="PANTHER" id="PTHR48178">
    <property type="entry name" value="PEROXISOME BIOGENESIS FACTOR 2"/>
    <property type="match status" value="1"/>
</dbReference>
<sequence length="270" mass="30947">METLRVVQLDAHTLNDELSNIMKASWQEVLHSLPPRFQSIFDRLSEEIHLIIDAILWSSMITGNCTSGQSFLDISYGSSLSRERRLSHFTLSLLLPYLSRRLPSVVGDHSREGLLLKRVSLLFEMLSLLHYLHFIRRGGYSNLSERMTSLRTKYNHPQTIGSMNMDEQNRELLWNLFRDGLLLVSPLGAFLYRKYQRWGRKRGEKTESSGDTVGCTVCGTEVGVIPIEMNPCKCVACYWCVNSGEKGICVVCEMKIEESNILEGRRMHLK</sequence>
<dbReference type="InterPro" id="IPR006845">
    <property type="entry name" value="Pex_N"/>
</dbReference>
<keyword evidence="5" id="KW-0808">Transferase</keyword>
<comment type="caution">
    <text evidence="19">The sequence shown here is derived from an EMBL/GenBank/DDBJ whole genome shotgun (WGS) entry which is preliminary data.</text>
</comment>
<evidence type="ECO:0000256" key="11">
    <source>
        <dbReference type="ARBA" id="ARBA00022927"/>
    </source>
</evidence>
<dbReference type="InterPro" id="IPR025654">
    <property type="entry name" value="PEX2/10"/>
</dbReference>
<keyword evidence="14" id="KW-0576">Peroxisome</keyword>
<comment type="similarity">
    <text evidence="3">Belongs to the pex2/pex10/pex12 family.</text>
</comment>
<comment type="pathway">
    <text evidence="2">Protein modification; protein ubiquitination.</text>
</comment>
<reference evidence="19" key="1">
    <citation type="submission" date="2023-10" db="EMBL/GenBank/DDBJ databases">
        <title>Genome assembly of Pristionchus species.</title>
        <authorList>
            <person name="Yoshida K."/>
            <person name="Sommer R.J."/>
        </authorList>
    </citation>
    <scope>NUCLEOTIDE SEQUENCE</scope>
    <source>
        <strain evidence="19">RS0144</strain>
    </source>
</reference>
<evidence type="ECO:0000256" key="5">
    <source>
        <dbReference type="ARBA" id="ARBA00022679"/>
    </source>
</evidence>
<dbReference type="PANTHER" id="PTHR48178:SF1">
    <property type="entry name" value="PEROXISOME BIOGENESIS FACTOR 2"/>
    <property type="match status" value="1"/>
</dbReference>
<protein>
    <recommendedName>
        <fullName evidence="17">RING-type E3 ubiquitin transferase (cysteine targeting)</fullName>
        <ecNumber evidence="17">2.3.2.36</ecNumber>
    </recommendedName>
    <alternativeName>
        <fullName evidence="15">Peroxin-2</fullName>
    </alternativeName>
</protein>
<evidence type="ECO:0000256" key="15">
    <source>
        <dbReference type="ARBA" id="ARBA00032511"/>
    </source>
</evidence>
<proteinExistence type="inferred from homology"/>
<evidence type="ECO:0000256" key="3">
    <source>
        <dbReference type="ARBA" id="ARBA00008704"/>
    </source>
</evidence>
<evidence type="ECO:0000256" key="17">
    <source>
        <dbReference type="ARBA" id="ARBA00034523"/>
    </source>
</evidence>
<evidence type="ECO:0000256" key="12">
    <source>
        <dbReference type="ARBA" id="ARBA00022989"/>
    </source>
</evidence>